<feature type="transmembrane region" description="Helical" evidence="2">
    <location>
        <begin position="857"/>
        <end position="874"/>
    </location>
</feature>
<protein>
    <submittedName>
        <fullName evidence="3">Uncharacterized membrane protein</fullName>
    </submittedName>
</protein>
<accession>A0A1I5LJE9</accession>
<feature type="transmembrane region" description="Helical" evidence="2">
    <location>
        <begin position="894"/>
        <end position="912"/>
    </location>
</feature>
<feature type="transmembrane region" description="Helical" evidence="2">
    <location>
        <begin position="323"/>
        <end position="342"/>
    </location>
</feature>
<feature type="transmembrane region" description="Helical" evidence="2">
    <location>
        <begin position="247"/>
        <end position="265"/>
    </location>
</feature>
<feature type="transmembrane region" description="Helical" evidence="2">
    <location>
        <begin position="701"/>
        <end position="718"/>
    </location>
</feature>
<evidence type="ECO:0000313" key="4">
    <source>
        <dbReference type="Proteomes" id="UP000199331"/>
    </source>
</evidence>
<dbReference type="InterPro" id="IPR014600">
    <property type="entry name" value="UCP035905_mem"/>
</dbReference>
<gene>
    <name evidence="3" type="ORF">SAMN04488060_1029</name>
</gene>
<dbReference type="STRING" id="604088.SAMN04488060_1029"/>
<keyword evidence="4" id="KW-1185">Reference proteome</keyword>
<feature type="transmembrane region" description="Helical" evidence="2">
    <location>
        <begin position="768"/>
        <end position="787"/>
    </location>
</feature>
<feature type="transmembrane region" description="Helical" evidence="2">
    <location>
        <begin position="452"/>
        <end position="469"/>
    </location>
</feature>
<name>A0A1I5LJE9_9SPHN</name>
<dbReference type="RefSeq" id="WP_090477957.1">
    <property type="nucleotide sequence ID" value="NZ_FOWZ01000001.1"/>
</dbReference>
<dbReference type="Proteomes" id="UP000199331">
    <property type="component" value="Unassembled WGS sequence"/>
</dbReference>
<feature type="transmembrane region" description="Helical" evidence="2">
    <location>
        <begin position="794"/>
        <end position="815"/>
    </location>
</feature>
<dbReference type="InterPro" id="IPR019286">
    <property type="entry name" value="DUF2339_TM"/>
</dbReference>
<proteinExistence type="predicted"/>
<feature type="transmembrane region" description="Helical" evidence="2">
    <location>
        <begin position="372"/>
        <end position="391"/>
    </location>
</feature>
<feature type="transmembrane region" description="Helical" evidence="2">
    <location>
        <begin position="135"/>
        <end position="156"/>
    </location>
</feature>
<reference evidence="4" key="1">
    <citation type="submission" date="2016-10" db="EMBL/GenBank/DDBJ databases">
        <authorList>
            <person name="Varghese N."/>
            <person name="Submissions S."/>
        </authorList>
    </citation>
    <scope>NUCLEOTIDE SEQUENCE [LARGE SCALE GENOMIC DNA]</scope>
    <source>
        <strain evidence="4">CGMCC 1.7715</strain>
    </source>
</reference>
<dbReference type="PANTHER" id="PTHR38434">
    <property type="entry name" value="BLL2549 PROTEIN"/>
    <property type="match status" value="1"/>
</dbReference>
<organism evidence="3 4">
    <name type="scientific">Qipengyuania nanhaisediminis</name>
    <dbReference type="NCBI Taxonomy" id="604088"/>
    <lineage>
        <taxon>Bacteria</taxon>
        <taxon>Pseudomonadati</taxon>
        <taxon>Pseudomonadota</taxon>
        <taxon>Alphaproteobacteria</taxon>
        <taxon>Sphingomonadales</taxon>
        <taxon>Erythrobacteraceae</taxon>
        <taxon>Qipengyuania</taxon>
    </lineage>
</organism>
<feature type="transmembrane region" description="Helical" evidence="2">
    <location>
        <begin position="948"/>
        <end position="965"/>
    </location>
</feature>
<feature type="transmembrane region" description="Helical" evidence="2">
    <location>
        <begin position="924"/>
        <end position="942"/>
    </location>
</feature>
<sequence length="975" mass="102372">MDWFLILVLFGVAFYQRTHLRALQQRLEGLEGSLDHVHALFREGATATAPEREEAPATAEPVADEVRDAPEPAAARSLSVPKSVKLVGAPEDIPARAHDDASGQPDETPDPTGPEKPGLFERFSFDFEEIFGRNLFVWMGGVTLAVAGVLLVRYSIEAGLLTSSVRVALSFLFGIALLGGAEAAYRNADKVGDERVCQALAGAGLATLYAGFYLAGTQYGLIGQTFAFLGLAAVTALAIALSYRFGLPSAVLGLVGGFAAPALVGSEEANLPLLALYLALVTGGLTQTGNRQRRPWLGMAALIGGLGWGGLLLTGTGFSATDIVALGLFFVLLGAVLPSFLASEKFEQPLRLAAAAIASLQLAVLVDEGGYSPLAWGLYLLLGASLAFFGWQKPPMRPANAVAAAIGILLLAFWSDPATGSFIAVLIALAAMFAGVPLFHVLKDKDQLVDRVMVAAVSAGLGLTGALTLDGSSSPLAGISCLALAALPVAGAKALWSRADNVSVTLNLASAGLLAGLAANSLLPDWTLPIALGAIGAAIVWTLRNRLAQHPAFLATASAFAFASTLSLPGTAAGMAEMDALTGSAQSPYWLGLLRWLGAALPLLALGYFAKDKLPRSVAEFLAALVVFGAALQVLPPIAAVWLATAMAILLRWKQQQREWAVLGLVLATIAWAAEPLTIWLEGAGGALFGDPFMLTDLPTIRQTLGFILPFAIALAMARITEGRILEQPVPLFWAALVPAFITAHVLFKQVFAIDTLPAFERMGLAERILFETLLLGAAWLAAKGIASLRASPLVASLLAVTALAHFALFTGFWHNPLFAMQAVGPVPIANLALAMTVVAAAILLSLRLWVPRFRSAIDAAIMLVVSIGAIALLRQVFAGSYLVETAMTQTEDLLRSLLGILLGIAFLMIGSRRGERSWRIGSLVLMTGTVIKVFGFDAAGLEGLLQVASFLALGASLIGIGWFYKRQLRAAPQD</sequence>
<feature type="transmembrane region" description="Helical" evidence="2">
    <location>
        <begin position="730"/>
        <end position="748"/>
    </location>
</feature>
<dbReference type="EMBL" id="FOWZ01000001">
    <property type="protein sequence ID" value="SFO96871.1"/>
    <property type="molecule type" value="Genomic_DNA"/>
</dbReference>
<feature type="transmembrane region" description="Helical" evidence="2">
    <location>
        <begin position="221"/>
        <end position="240"/>
    </location>
</feature>
<evidence type="ECO:0000256" key="2">
    <source>
        <dbReference type="SAM" id="Phobius"/>
    </source>
</evidence>
<feature type="transmembrane region" description="Helical" evidence="2">
    <location>
        <begin position="589"/>
        <end position="610"/>
    </location>
</feature>
<feature type="transmembrane region" description="Helical" evidence="2">
    <location>
        <begin position="660"/>
        <end position="681"/>
    </location>
</feature>
<feature type="transmembrane region" description="Helical" evidence="2">
    <location>
        <begin position="197"/>
        <end position="215"/>
    </location>
</feature>
<feature type="transmembrane region" description="Helical" evidence="2">
    <location>
        <begin position="552"/>
        <end position="569"/>
    </location>
</feature>
<keyword evidence="2" id="KW-1133">Transmembrane helix</keyword>
<feature type="transmembrane region" description="Helical" evidence="2">
    <location>
        <begin position="421"/>
        <end position="440"/>
    </location>
</feature>
<feature type="region of interest" description="Disordered" evidence="1">
    <location>
        <begin position="45"/>
        <end position="76"/>
    </location>
</feature>
<keyword evidence="2" id="KW-0472">Membrane</keyword>
<evidence type="ECO:0000313" key="3">
    <source>
        <dbReference type="EMBL" id="SFO96871.1"/>
    </source>
</evidence>
<dbReference type="OrthoDB" id="5422830at2"/>
<keyword evidence="2" id="KW-0812">Transmembrane</keyword>
<evidence type="ECO:0000256" key="1">
    <source>
        <dbReference type="SAM" id="MobiDB-lite"/>
    </source>
</evidence>
<feature type="transmembrane region" description="Helical" evidence="2">
    <location>
        <begin position="296"/>
        <end position="317"/>
    </location>
</feature>
<feature type="transmembrane region" description="Helical" evidence="2">
    <location>
        <begin position="827"/>
        <end position="850"/>
    </location>
</feature>
<dbReference type="AlphaFoldDB" id="A0A1I5LJE9"/>
<dbReference type="PIRSF" id="PIRSF035905">
    <property type="entry name" value="UCP035905_mp"/>
    <property type="match status" value="1"/>
</dbReference>
<feature type="transmembrane region" description="Helical" evidence="2">
    <location>
        <begin position="271"/>
        <end position="289"/>
    </location>
</feature>
<feature type="transmembrane region" description="Helical" evidence="2">
    <location>
        <begin position="475"/>
        <end position="495"/>
    </location>
</feature>
<feature type="transmembrane region" description="Helical" evidence="2">
    <location>
        <begin position="502"/>
        <end position="520"/>
    </location>
</feature>
<dbReference type="PANTHER" id="PTHR38434:SF1">
    <property type="entry name" value="BLL2549 PROTEIN"/>
    <property type="match status" value="1"/>
</dbReference>
<feature type="transmembrane region" description="Helical" evidence="2">
    <location>
        <begin position="168"/>
        <end position="185"/>
    </location>
</feature>
<feature type="region of interest" description="Disordered" evidence="1">
    <location>
        <begin position="94"/>
        <end position="118"/>
    </location>
</feature>
<feature type="transmembrane region" description="Helical" evidence="2">
    <location>
        <begin position="398"/>
        <end position="415"/>
    </location>
</feature>
<dbReference type="Pfam" id="PF10101">
    <property type="entry name" value="DUF2339"/>
    <property type="match status" value="1"/>
</dbReference>